<accession>A0ABQ1ZJD1</accession>
<evidence type="ECO:0000313" key="1">
    <source>
        <dbReference type="EMBL" id="GGH68558.1"/>
    </source>
</evidence>
<dbReference type="EMBL" id="BMDD01000001">
    <property type="protein sequence ID" value="GGH68558.1"/>
    <property type="molecule type" value="Genomic_DNA"/>
</dbReference>
<evidence type="ECO:0000313" key="2">
    <source>
        <dbReference type="Proteomes" id="UP000605427"/>
    </source>
</evidence>
<comment type="caution">
    <text evidence="1">The sequence shown here is derived from an EMBL/GenBank/DDBJ whole genome shotgun (WGS) entry which is preliminary data.</text>
</comment>
<dbReference type="RefSeq" id="WP_172237969.1">
    <property type="nucleotide sequence ID" value="NZ_BMDD01000001.1"/>
</dbReference>
<keyword evidence="2" id="KW-1185">Reference proteome</keyword>
<sequence>MKKYIEIGIGNRWFIRTETEHEDGTETEARGIVGPFSCRTIYIRIWIGKKVWILDSEEGFKARPKSRKAFKIILGFSGEKES</sequence>
<dbReference type="InterPro" id="IPR025009">
    <property type="entry name" value="DUF3977"/>
</dbReference>
<name>A0ABQ1ZJD1_9BACL</name>
<dbReference type="Pfam" id="PF13122">
    <property type="entry name" value="DUF3977"/>
    <property type="match status" value="1"/>
</dbReference>
<reference evidence="2" key="1">
    <citation type="journal article" date="2019" name="Int. J. Syst. Evol. Microbiol.">
        <title>The Global Catalogue of Microorganisms (GCM) 10K type strain sequencing project: providing services to taxonomists for standard genome sequencing and annotation.</title>
        <authorList>
            <consortium name="The Broad Institute Genomics Platform"/>
            <consortium name="The Broad Institute Genome Sequencing Center for Infectious Disease"/>
            <person name="Wu L."/>
            <person name="Ma J."/>
        </authorList>
    </citation>
    <scope>NUCLEOTIDE SEQUENCE [LARGE SCALE GENOMIC DNA]</scope>
    <source>
        <strain evidence="2">CCM 8702</strain>
    </source>
</reference>
<evidence type="ECO:0008006" key="3">
    <source>
        <dbReference type="Google" id="ProtNLM"/>
    </source>
</evidence>
<dbReference type="Proteomes" id="UP000605427">
    <property type="component" value="Unassembled WGS sequence"/>
</dbReference>
<gene>
    <name evidence="1" type="ORF">GCM10007362_02700</name>
</gene>
<proteinExistence type="predicted"/>
<organism evidence="1 2">
    <name type="scientific">Saccharibacillus endophyticus</name>
    <dbReference type="NCBI Taxonomy" id="2060666"/>
    <lineage>
        <taxon>Bacteria</taxon>
        <taxon>Bacillati</taxon>
        <taxon>Bacillota</taxon>
        <taxon>Bacilli</taxon>
        <taxon>Bacillales</taxon>
        <taxon>Paenibacillaceae</taxon>
        <taxon>Saccharibacillus</taxon>
    </lineage>
</organism>
<protein>
    <recommendedName>
        <fullName evidence="3">DUF3977 family protein</fullName>
    </recommendedName>
</protein>